<dbReference type="SUPFAM" id="SSF53920">
    <property type="entry name" value="Fe-only hydrogenase"/>
    <property type="match status" value="1"/>
</dbReference>
<keyword evidence="10 13" id="KW-0539">Nucleus</keyword>
<feature type="region of interest" description="Disordered" evidence="15">
    <location>
        <begin position="791"/>
        <end position="814"/>
    </location>
</feature>
<dbReference type="SUPFAM" id="SSF47676">
    <property type="entry name" value="Conserved domain common to transcription factors TFIIS, elongin A, CRSP70"/>
    <property type="match status" value="1"/>
</dbReference>
<dbReference type="GO" id="GO:0008270">
    <property type="term" value="F:zinc ion binding"/>
    <property type="evidence" value="ECO:0007669"/>
    <property type="project" value="UniProtKB-KW"/>
</dbReference>
<dbReference type="SMART" id="SM00356">
    <property type="entry name" value="ZnF_C3H1"/>
    <property type="match status" value="1"/>
</dbReference>
<protein>
    <recommendedName>
        <fullName evidence="3">Cytosolic Fe-S cluster assembly factor NAR1</fullName>
    </recommendedName>
    <alternativeName>
        <fullName evidence="4">Cytosolic Fe-S cluster assembly factor nar1</fullName>
    </alternativeName>
    <alternativeName>
        <fullName evidence="12">Nuclear architecture-related protein 1</fullName>
    </alternativeName>
    <alternativeName>
        <fullName evidence="5">Serine/threonine-protein phosphatase 1 regulatory subunit 10</fullName>
    </alternativeName>
</protein>
<evidence type="ECO:0000256" key="13">
    <source>
        <dbReference type="PROSITE-ProRule" id="PRU00649"/>
    </source>
</evidence>
<dbReference type="SMART" id="SM00509">
    <property type="entry name" value="TFS2N"/>
    <property type="match status" value="1"/>
</dbReference>
<feature type="zinc finger region" description="C3H1-type" evidence="14">
    <location>
        <begin position="1051"/>
        <end position="1081"/>
    </location>
</feature>
<dbReference type="Proteomes" id="UP000240830">
    <property type="component" value="Unassembled WGS sequence"/>
</dbReference>
<dbReference type="InterPro" id="IPR003617">
    <property type="entry name" value="TFIIS/CRSP70_N_sub"/>
</dbReference>
<feature type="compositionally biased region" description="Basic and acidic residues" evidence="15">
    <location>
        <begin position="494"/>
        <end position="508"/>
    </location>
</feature>
<dbReference type="InterPro" id="IPR050340">
    <property type="entry name" value="Cytosolic_Fe-S_CAF"/>
</dbReference>
<keyword evidence="14" id="KW-0863">Zinc-finger</keyword>
<dbReference type="InterPro" id="IPR009016">
    <property type="entry name" value="Fe_hydrogenase"/>
</dbReference>
<evidence type="ECO:0000256" key="10">
    <source>
        <dbReference type="ARBA" id="ARBA00023242"/>
    </source>
</evidence>
<dbReference type="STRING" id="1246581.A0A2H9TK25"/>
<dbReference type="InterPro" id="IPR000571">
    <property type="entry name" value="Znf_CCCH"/>
</dbReference>
<feature type="region of interest" description="Disordered" evidence="15">
    <location>
        <begin position="484"/>
        <end position="550"/>
    </location>
</feature>
<accession>A0A2H9TK25</accession>
<feature type="domain" description="TFIIS N-terminal" evidence="17">
    <location>
        <begin position="624"/>
        <end position="696"/>
    </location>
</feature>
<evidence type="ECO:0000256" key="3">
    <source>
        <dbReference type="ARBA" id="ARBA00015854"/>
    </source>
</evidence>
<dbReference type="Pfam" id="PF02906">
    <property type="entry name" value="Fe_hyd_lg_C"/>
    <property type="match status" value="1"/>
</dbReference>
<dbReference type="EMBL" id="MTSL01000143">
    <property type="protein sequence ID" value="PJF18085.1"/>
    <property type="molecule type" value="Genomic_DNA"/>
</dbReference>
<reference evidence="18 19" key="1">
    <citation type="submission" date="2016-10" db="EMBL/GenBank/DDBJ databases">
        <title>The genome of Paramicrosporidium saccamoebae is the missing link in understanding Cryptomycota and Microsporidia evolution.</title>
        <authorList>
            <person name="Quandt C.A."/>
            <person name="Beaudet D."/>
            <person name="Corsaro D."/>
            <person name="Michel R."/>
            <person name="Corradi N."/>
            <person name="James T."/>
        </authorList>
    </citation>
    <scope>NUCLEOTIDE SEQUENCE [LARGE SCALE GENOMIC DNA]</scope>
    <source>
        <strain evidence="18 19">KSL3</strain>
    </source>
</reference>
<evidence type="ECO:0000256" key="8">
    <source>
        <dbReference type="ARBA" id="ARBA00023004"/>
    </source>
</evidence>
<gene>
    <name evidence="18" type="ORF">PSACC_02109</name>
</gene>
<dbReference type="InterPro" id="IPR035441">
    <property type="entry name" value="TFIIS/LEDGF_dom_sf"/>
</dbReference>
<keyword evidence="7 14" id="KW-0479">Metal-binding</keyword>
<evidence type="ECO:0000256" key="15">
    <source>
        <dbReference type="SAM" id="MobiDB-lite"/>
    </source>
</evidence>
<dbReference type="PANTHER" id="PTHR11615">
    <property type="entry name" value="NITRATE, FORMATE, IRON DEHYDROGENASE"/>
    <property type="match status" value="1"/>
</dbReference>
<organism evidence="18 19">
    <name type="scientific">Paramicrosporidium saccamoebae</name>
    <dbReference type="NCBI Taxonomy" id="1246581"/>
    <lineage>
        <taxon>Eukaryota</taxon>
        <taxon>Fungi</taxon>
        <taxon>Fungi incertae sedis</taxon>
        <taxon>Cryptomycota</taxon>
        <taxon>Cryptomycota incertae sedis</taxon>
        <taxon>Paramicrosporidium</taxon>
    </lineage>
</organism>
<keyword evidence="19" id="KW-1185">Reference proteome</keyword>
<evidence type="ECO:0000256" key="7">
    <source>
        <dbReference type="ARBA" id="ARBA00022723"/>
    </source>
</evidence>
<evidence type="ECO:0000256" key="4">
    <source>
        <dbReference type="ARBA" id="ARBA00017073"/>
    </source>
</evidence>
<dbReference type="Pfam" id="PF08711">
    <property type="entry name" value="Med26"/>
    <property type="match status" value="1"/>
</dbReference>
<dbReference type="Gene3D" id="3.40.950.10">
    <property type="entry name" value="Fe-only Hydrogenase (Larger Subunit), Chain L, domain 3"/>
    <property type="match status" value="1"/>
</dbReference>
<dbReference type="InterPro" id="IPR017923">
    <property type="entry name" value="TFIIS_N"/>
</dbReference>
<evidence type="ECO:0000256" key="1">
    <source>
        <dbReference type="ARBA" id="ARBA00004123"/>
    </source>
</evidence>
<evidence type="ECO:0000256" key="12">
    <source>
        <dbReference type="ARBA" id="ARBA00031269"/>
    </source>
</evidence>
<keyword evidence="8" id="KW-0408">Iron</keyword>
<dbReference type="GO" id="GO:0051539">
    <property type="term" value="F:4 iron, 4 sulfur cluster binding"/>
    <property type="evidence" value="ECO:0007669"/>
    <property type="project" value="UniProtKB-KW"/>
</dbReference>
<dbReference type="FunFam" id="3.30.70.20:FF:000042">
    <property type="entry name" value="Cytosolic Fe-S cluster assembly factor NAR1"/>
    <property type="match status" value="1"/>
</dbReference>
<sequence length="1081" mass="120616">MASLLLGDLNDYIQPSVACVKPGSELPPEEDSRKGKPVEINLNDCLACSGCITSAETVLVAEQTHLQLYSVLDENELLPQSERRVVVVSLCPSTGTALARRFRLSPVQVYRRLVHFFRNVLQVSLVLDTTFFANFALREAASEFINTYRENKDGTMPVLSSECPGWVCYAEKKQPKLLPQICAVRSPQQIGGALVKSYFLDRLEADRSLERRNVFHAAVMSCYDKKLEASREVFADKDGTRDVDCVLTTTELLAMIEDRGQATNFVNLPEALLDENDPYKTWVTSKDGSVRMVGHAGSSAGGYLFFIMRAAAKELFGIDLASSIDLDPRITISVNRNADYTEYALTREDTTLLRFAAVYGFRNIQTFVQKSKTKRINYHFVEIMACPGACLFGGGQPSDDKTEHLREEMEAIHADRTAGADANTTIKTIYEWINEEPTRPALLVTSYRPLEEVAKKKPLINVQCDVVYSLQTCNTMSGGIPPMIPVETSYHSQKSGEMDSVEAPHHPQENGGASPIDPVEASHYPKDPDPNTTNQTHLSRPLVPRMGDDLERRKNEIVQEMLLRIRPFLGPNGQLKADANFDEYAKLMFGEVHFVQRTLLLTVVMSSTEAQVWKAISESRHLVEALVEWLTECAKDDGPLLIKILEVLGRMPLTVDQLVEHRLGKVVKKLGGSTKPEIREKATLLCDSWTKLARQEDSRRKSCSDAELVKKDKIETSRRPSTDVTRLAAVSTKESAVANKSLFNETPAIKTRAAQILERAARGGEALKISSRPLSADDIHREKKRQLYLQEANLSPTSTATAEESEEPERKRVKKSVHFAPEDRLVQVYYFEPPDDDYYYHVDGQYHRIDLFKDTNDTLIDGDLHEMNRNEGSYAFKQMALAMEPECDWKAPPKLHLSPELIARDGPKSLEKDAQELREKTALSAVYFKPEDVPPSPSENMVDAGDMTPGHQSKKIPLKDVDGRVTSVIRFVTKPAGVEPSGTGPDILKTLLKDPSALQDLLKNVPPTTKSPKMPAYPPPPMFLPPPLMGMPPPPFGMPPMAFPGPFPFAPPQKAPCKFYKRGKPNSCRLGTSCQFYHAGH</sequence>
<comment type="function">
    <text evidence="11">Component of the cytosolic Fe/S protein assembly machinery. Required for maturation of extramitochondrial Fe/S proteins. May play a role in the transfer of pre-assembled Fe/S clusters to target apoproteins.</text>
</comment>
<comment type="similarity">
    <text evidence="2">Belongs to the NARF family.</text>
</comment>
<dbReference type="PROSITE" id="PS50103">
    <property type="entry name" value="ZF_C3H1"/>
    <property type="match status" value="1"/>
</dbReference>
<comment type="subcellular location">
    <subcellularLocation>
        <location evidence="1 13">Nucleus</location>
    </subcellularLocation>
</comment>
<dbReference type="GO" id="GO:0005634">
    <property type="term" value="C:nucleus"/>
    <property type="evidence" value="ECO:0007669"/>
    <property type="project" value="UniProtKB-SubCell"/>
</dbReference>
<evidence type="ECO:0000256" key="14">
    <source>
        <dbReference type="PROSITE-ProRule" id="PRU00723"/>
    </source>
</evidence>
<evidence type="ECO:0000256" key="11">
    <source>
        <dbReference type="ARBA" id="ARBA00025099"/>
    </source>
</evidence>
<comment type="caution">
    <text evidence="18">The sequence shown here is derived from an EMBL/GenBank/DDBJ whole genome shotgun (WGS) entry which is preliminary data.</text>
</comment>
<keyword evidence="9" id="KW-0411">Iron-sulfur</keyword>
<dbReference type="OrthoDB" id="10253113at2759"/>
<dbReference type="Gene3D" id="3.40.50.1780">
    <property type="match status" value="1"/>
</dbReference>
<feature type="domain" description="C3H1-type" evidence="16">
    <location>
        <begin position="1051"/>
        <end position="1081"/>
    </location>
</feature>
<evidence type="ECO:0000256" key="9">
    <source>
        <dbReference type="ARBA" id="ARBA00023014"/>
    </source>
</evidence>
<evidence type="ECO:0000313" key="18">
    <source>
        <dbReference type="EMBL" id="PJF18085.1"/>
    </source>
</evidence>
<dbReference type="Gene3D" id="1.20.930.10">
    <property type="entry name" value="Conserved domain common to transcription factors TFIIS, elongin A, CRSP70"/>
    <property type="match status" value="1"/>
</dbReference>
<dbReference type="GO" id="GO:0005694">
    <property type="term" value="C:chromosome"/>
    <property type="evidence" value="ECO:0007669"/>
    <property type="project" value="UniProtKB-SubCell"/>
</dbReference>
<keyword evidence="6" id="KW-0004">4Fe-4S</keyword>
<evidence type="ECO:0000313" key="19">
    <source>
        <dbReference type="Proteomes" id="UP000240830"/>
    </source>
</evidence>
<name>A0A2H9TK25_9FUNG</name>
<evidence type="ECO:0000259" key="16">
    <source>
        <dbReference type="PROSITE" id="PS50103"/>
    </source>
</evidence>
<keyword evidence="14" id="KW-0862">Zinc</keyword>
<dbReference type="InterPro" id="IPR004108">
    <property type="entry name" value="Fe_hydrogenase_lsu_C"/>
</dbReference>
<dbReference type="AlphaFoldDB" id="A0A2H9TK25"/>
<dbReference type="PROSITE" id="PS51319">
    <property type="entry name" value="TFIIS_N"/>
    <property type="match status" value="1"/>
</dbReference>
<proteinExistence type="inferred from homology"/>
<evidence type="ECO:0000259" key="17">
    <source>
        <dbReference type="PROSITE" id="PS51319"/>
    </source>
</evidence>
<evidence type="ECO:0000256" key="2">
    <source>
        <dbReference type="ARBA" id="ARBA00006596"/>
    </source>
</evidence>
<evidence type="ECO:0000256" key="5">
    <source>
        <dbReference type="ARBA" id="ARBA00022330"/>
    </source>
</evidence>
<evidence type="ECO:0000256" key="6">
    <source>
        <dbReference type="ARBA" id="ARBA00022485"/>
    </source>
</evidence>